<evidence type="ECO:0000313" key="2">
    <source>
        <dbReference type="EMBL" id="MET3617544.1"/>
    </source>
</evidence>
<dbReference type="Proteomes" id="UP001549162">
    <property type="component" value="Unassembled WGS sequence"/>
</dbReference>
<accession>A0ABV2JCP4</accession>
<name>A0ABV2JCP4_9FIRM</name>
<dbReference type="GO" id="GO:0006508">
    <property type="term" value="P:proteolysis"/>
    <property type="evidence" value="ECO:0007669"/>
    <property type="project" value="UniProtKB-KW"/>
</dbReference>
<dbReference type="EC" id="3.4.-.-" evidence="2"/>
<keyword evidence="2" id="KW-0645">Protease</keyword>
<organism evidence="2 3">
    <name type="scientific">Peptoniphilus olsenii</name>
    <dbReference type="NCBI Taxonomy" id="411570"/>
    <lineage>
        <taxon>Bacteria</taxon>
        <taxon>Bacillati</taxon>
        <taxon>Bacillota</taxon>
        <taxon>Tissierellia</taxon>
        <taxon>Tissierellales</taxon>
        <taxon>Peptoniphilaceae</taxon>
        <taxon>Peptoniphilus</taxon>
    </lineage>
</organism>
<dbReference type="PROSITE" id="PS01276">
    <property type="entry name" value="PEPTIDASE_U32"/>
    <property type="match status" value="1"/>
</dbReference>
<evidence type="ECO:0000313" key="3">
    <source>
        <dbReference type="Proteomes" id="UP001549162"/>
    </source>
</evidence>
<dbReference type="PANTHER" id="PTHR30217:SF10">
    <property type="entry name" value="23S RRNA 5-HYDROXYCYTIDINE C2501 SYNTHASE"/>
    <property type="match status" value="1"/>
</dbReference>
<dbReference type="EMBL" id="JBEPMA010000005">
    <property type="protein sequence ID" value="MET3617544.1"/>
    <property type="molecule type" value="Genomic_DNA"/>
</dbReference>
<proteinExistence type="predicted"/>
<dbReference type="InterPro" id="IPR020988">
    <property type="entry name" value="Pept_U32_collagenase"/>
</dbReference>
<comment type="caution">
    <text evidence="2">The sequence shown here is derived from an EMBL/GenBank/DDBJ whole genome shotgun (WGS) entry which is preliminary data.</text>
</comment>
<gene>
    <name evidence="2" type="ORF">ABID14_001175</name>
</gene>
<dbReference type="InterPro" id="IPR051454">
    <property type="entry name" value="RNA/ubiquinone_mod_enzymes"/>
</dbReference>
<dbReference type="Pfam" id="PF01136">
    <property type="entry name" value="Peptidase_U32"/>
    <property type="match status" value="2"/>
</dbReference>
<keyword evidence="3" id="KW-1185">Reference proteome</keyword>
<dbReference type="PANTHER" id="PTHR30217">
    <property type="entry name" value="PEPTIDASE U32 FAMILY"/>
    <property type="match status" value="1"/>
</dbReference>
<dbReference type="GO" id="GO:0008233">
    <property type="term" value="F:peptidase activity"/>
    <property type="evidence" value="ECO:0007669"/>
    <property type="project" value="UniProtKB-KW"/>
</dbReference>
<dbReference type="Pfam" id="PF12392">
    <property type="entry name" value="DUF3656"/>
    <property type="match status" value="1"/>
</dbReference>
<reference evidence="2 3" key="1">
    <citation type="submission" date="2024-06" db="EMBL/GenBank/DDBJ databases">
        <title>Genomic Encyclopedia of Type Strains, Phase IV (KMG-IV): sequencing the most valuable type-strain genomes for metagenomic binning, comparative biology and taxonomic classification.</title>
        <authorList>
            <person name="Goeker M."/>
        </authorList>
    </citation>
    <scope>NUCLEOTIDE SEQUENCE [LARGE SCALE GENOMIC DNA]</scope>
    <source>
        <strain evidence="2 3">DSM 21460</strain>
    </source>
</reference>
<dbReference type="RefSeq" id="WP_354368096.1">
    <property type="nucleotide sequence ID" value="NZ_JBEPMA010000005.1"/>
</dbReference>
<keyword evidence="2" id="KW-0378">Hydrolase</keyword>
<feature type="domain" description="Peptidase U32 collagenase" evidence="1">
    <location>
        <begin position="372"/>
        <end position="487"/>
    </location>
</feature>
<evidence type="ECO:0000259" key="1">
    <source>
        <dbReference type="Pfam" id="PF12392"/>
    </source>
</evidence>
<sequence>MMKNKYELLAPAGNMSSLKAAVIAGADAVYLGASEFSARAKAKNFNIEELMEAITYAHLRNVKIFVTMNILIADTEFEEALKLAQKLYDIGVDALIVQDFGLVKEIKKLLPDFELHASTQMAINNYYGALFLKDMGFSRIVLARETPIFEIKKIKELNIDIEVFIHGALCVCYSGECLMSSMIGGKSGNRGECAQACRKQYEIFDLDKNSVSDSKYYLSPKDLNTLDEVKQLLAAGAFSLKIEGRMKSPQYVYQVVSAYKNAISGKLDTTDKQNVEQSFNRGFTKGLFNGDFGRNFVSYDRPDNRGIEIGKVMSVRKNKAKVVFSDTVFAGDGLEFKNGGKTFGIKTDKKYLKGKEYILDLPEFTEKESIINRTFSIKWKENIDSKLETDEYKIPIDMKVIAKVGQKPIIYGKTSFVKDYYQLDEIIEAAHKSPITEDKITENLSKLNDTIFYLNSLKLDLDKDAFMRISSVNALRRGIIGKIERQILNKKVVRKEKNNLLVETDKILLKNHTKIKVFFNKFEHLEKVDFNKIDEIIIRPNHVNKFKSRYPQLKFSVYLDKFYSYIELEKVRNYILEHREIEGIWINNISQYYIFKNDDIKINGDIGLNVFNKSSLDFLSKLGLYSVTLSPELNAKQIKVLSTVNSNTNIVSYGRLPVMTMKHCPFSIIKNCKDERYCPECKFKNYYLRDTKNVDFEVLRQDAFTEIFNSYPILLDGYVKTVINSGLNLLILGDEYTNYVINLYREFNSDKYEKLRIKLINKYGQVTKGHINRGIIGD</sequence>
<protein>
    <submittedName>
        <fullName evidence="2">Protease</fullName>
        <ecNumber evidence="2">3.4.-.-</ecNumber>
    </submittedName>
</protein>
<dbReference type="InterPro" id="IPR001539">
    <property type="entry name" value="Peptidase_U32"/>
</dbReference>